<evidence type="ECO:0000313" key="7">
    <source>
        <dbReference type="Proteomes" id="UP000280434"/>
    </source>
</evidence>
<dbReference type="GO" id="GO:0005886">
    <property type="term" value="C:plasma membrane"/>
    <property type="evidence" value="ECO:0007669"/>
    <property type="project" value="TreeGrafter"/>
</dbReference>
<proteinExistence type="inferred from homology"/>
<evidence type="ECO:0000259" key="5">
    <source>
        <dbReference type="Pfam" id="PF00437"/>
    </source>
</evidence>
<gene>
    <name evidence="6" type="ORF">D7S89_08335</name>
</gene>
<dbReference type="AlphaFoldDB" id="A0A494XQH6"/>
<dbReference type="Proteomes" id="UP000280434">
    <property type="component" value="Unassembled WGS sequence"/>
</dbReference>
<evidence type="ECO:0000256" key="1">
    <source>
        <dbReference type="ARBA" id="ARBA00006611"/>
    </source>
</evidence>
<dbReference type="SUPFAM" id="SSF52540">
    <property type="entry name" value="P-loop containing nucleoside triphosphate hydrolases"/>
    <property type="match status" value="1"/>
</dbReference>
<dbReference type="InterPro" id="IPR027417">
    <property type="entry name" value="P-loop_NTPase"/>
</dbReference>
<dbReference type="GO" id="GO:0016887">
    <property type="term" value="F:ATP hydrolysis activity"/>
    <property type="evidence" value="ECO:0007669"/>
    <property type="project" value="TreeGrafter"/>
</dbReference>
<dbReference type="PANTHER" id="PTHR30258">
    <property type="entry name" value="TYPE II SECRETION SYSTEM PROTEIN GSPE-RELATED"/>
    <property type="match status" value="1"/>
</dbReference>
<evidence type="ECO:0000313" key="6">
    <source>
        <dbReference type="EMBL" id="RKP51046.1"/>
    </source>
</evidence>
<protein>
    <submittedName>
        <fullName evidence="6">DNA-binding protein</fullName>
    </submittedName>
</protein>
<keyword evidence="6" id="KW-0238">DNA-binding</keyword>
<comment type="similarity">
    <text evidence="1">Belongs to the GSP E family.</text>
</comment>
<keyword evidence="2" id="KW-0547">Nucleotide-binding</keyword>
<accession>A0A494XQH6</accession>
<sequence length="576" mass="63423">MSIEEHDAAQRTAPSPEAFEDGAPTDGRTAAPRFGGVRLRELRQDDMQPFFRRAGSIVSSNGGRVEASPAQRKLAVLFEDGTLIVDRNSPRHSQVLALREVARRKGIGVTAWYAADIEVIRLLYEEADRLGGTLDGAAPNRHQAIPMQGEVLKLLAEAVHAHVSDIHIYVREHEAEIKFRMGGDMVRQRQVNAQFGHELLAAAFNMADVADATYRVHDYQAARISNGKTSLPSGLQAVRLQFNPLGSGGRYLIARLLYAERRWGNRVSLESLGFHPLHRKAFARMRQMPEGINIISGPTGSGKSTTLKVVLEGLYEERGQQINILTIEDPPEYEITGAAQLPVANVDTEEERGAAYRKAITAALRSDPDVIMPGEARDQAVINLVFTAAMTGHQVWTSLHANNAMAIFDRLRDQGVESYKLSDPHLVTGLTAQRLIKLLCPRCCTPLQEAPADELSTDLQHAISRTASAFLETIRLVNRTGCGHCTGGYSGRAVLAEVICPDQEFLDLMAQGDRVGAHRYWLDCLRGLTIAEHGWMRLIAGQIDPRDLLARVGPFSDLDAARCETLIRLGLETEDV</sequence>
<dbReference type="EMBL" id="RBZV01000002">
    <property type="protein sequence ID" value="RKP51046.1"/>
    <property type="molecule type" value="Genomic_DNA"/>
</dbReference>
<evidence type="ECO:0000256" key="4">
    <source>
        <dbReference type="SAM" id="MobiDB-lite"/>
    </source>
</evidence>
<keyword evidence="7" id="KW-1185">Reference proteome</keyword>
<feature type="region of interest" description="Disordered" evidence="4">
    <location>
        <begin position="1"/>
        <end position="32"/>
    </location>
</feature>
<dbReference type="GO" id="GO:0005524">
    <property type="term" value="F:ATP binding"/>
    <property type="evidence" value="ECO:0007669"/>
    <property type="project" value="UniProtKB-KW"/>
</dbReference>
<dbReference type="GO" id="GO:0003677">
    <property type="term" value="F:DNA binding"/>
    <property type="evidence" value="ECO:0007669"/>
    <property type="project" value="UniProtKB-KW"/>
</dbReference>
<organism evidence="6 7">
    <name type="scientific">Trinickia fusca</name>
    <dbReference type="NCBI Taxonomy" id="2419777"/>
    <lineage>
        <taxon>Bacteria</taxon>
        <taxon>Pseudomonadati</taxon>
        <taxon>Pseudomonadota</taxon>
        <taxon>Betaproteobacteria</taxon>
        <taxon>Burkholderiales</taxon>
        <taxon>Burkholderiaceae</taxon>
        <taxon>Trinickia</taxon>
    </lineage>
</organism>
<evidence type="ECO:0000256" key="3">
    <source>
        <dbReference type="ARBA" id="ARBA00022840"/>
    </source>
</evidence>
<dbReference type="Gene3D" id="3.40.50.300">
    <property type="entry name" value="P-loop containing nucleotide triphosphate hydrolases"/>
    <property type="match status" value="1"/>
</dbReference>
<comment type="caution">
    <text evidence="6">The sequence shown here is derived from an EMBL/GenBank/DDBJ whole genome shotgun (WGS) entry which is preliminary data.</text>
</comment>
<dbReference type="InterPro" id="IPR001482">
    <property type="entry name" value="T2SS/T4SS_dom"/>
</dbReference>
<dbReference type="PANTHER" id="PTHR30258:SF1">
    <property type="entry name" value="PROTEIN TRANSPORT PROTEIN HOFB HOMOLOG"/>
    <property type="match status" value="1"/>
</dbReference>
<dbReference type="Pfam" id="PF00437">
    <property type="entry name" value="T2SSE"/>
    <property type="match status" value="1"/>
</dbReference>
<keyword evidence="3" id="KW-0067">ATP-binding</keyword>
<dbReference type="Gene3D" id="3.30.450.90">
    <property type="match status" value="1"/>
</dbReference>
<feature type="domain" description="Bacterial type II secretion system protein E" evidence="5">
    <location>
        <begin position="150"/>
        <end position="512"/>
    </location>
</feature>
<dbReference type="OrthoDB" id="5790493at2"/>
<reference evidence="6 7" key="1">
    <citation type="submission" date="2018-10" db="EMBL/GenBank/DDBJ databases">
        <title>Paraburkholderia sp. 7MK8-2, isolated from soil.</title>
        <authorList>
            <person name="Gao Z.-H."/>
            <person name="Qiu L.-H."/>
        </authorList>
    </citation>
    <scope>NUCLEOTIDE SEQUENCE [LARGE SCALE GENOMIC DNA]</scope>
    <source>
        <strain evidence="6 7">7MK8-2</strain>
    </source>
</reference>
<evidence type="ECO:0000256" key="2">
    <source>
        <dbReference type="ARBA" id="ARBA00022741"/>
    </source>
</evidence>
<name>A0A494XQH6_9BURK</name>